<gene>
    <name evidence="3" type="ORF">MU846_11395</name>
</gene>
<organism evidence="3 4">
    <name type="scientific">Alcanivorax quisquiliarum</name>
    <dbReference type="NCBI Taxonomy" id="2933565"/>
    <lineage>
        <taxon>Bacteria</taxon>
        <taxon>Pseudomonadati</taxon>
        <taxon>Pseudomonadota</taxon>
        <taxon>Gammaproteobacteria</taxon>
        <taxon>Oceanospirillales</taxon>
        <taxon>Alcanivoracaceae</taxon>
        <taxon>Alcanivorax</taxon>
    </lineage>
</organism>
<dbReference type="GO" id="GO:0016787">
    <property type="term" value="F:hydrolase activity"/>
    <property type="evidence" value="ECO:0007669"/>
    <property type="project" value="UniProtKB-KW"/>
</dbReference>
<dbReference type="InterPro" id="IPR000073">
    <property type="entry name" value="AB_hydrolase_1"/>
</dbReference>
<keyword evidence="4" id="KW-1185">Reference proteome</keyword>
<dbReference type="EMBL" id="JALKII010000007">
    <property type="protein sequence ID" value="MCK0538315.1"/>
    <property type="molecule type" value="Genomic_DNA"/>
</dbReference>
<evidence type="ECO:0000256" key="1">
    <source>
        <dbReference type="ARBA" id="ARBA00022801"/>
    </source>
</evidence>
<proteinExistence type="predicted"/>
<sequence length="293" mass="32412">MVKQVELVRGDMRFPALMCGDGEPVLLLHGFPDCHQNWAPQLHALAAAGYCAVAPAMRGYAPSCLALDGDYSLRAAAEDICGFAAQLGGAVHLVGHDWGAAVGYLAAARSPELFSSLTALAIPPIKRLPKAVLRVPEQLLLSAYMEFFQLPLVPEWTLRRDNLSGIEWLWRRWSPGWDGGEALANARRTLAQPGVLTAALNWYRHLPRFWTPAHKEARRWMARSIEVPTLVMLGRKDGCMSPRLLEHTVNERDFLAGVQVETVADAGHFLHLERPERINSLLLSHLAASPPLR</sequence>
<dbReference type="PANTHER" id="PTHR43329">
    <property type="entry name" value="EPOXIDE HYDROLASE"/>
    <property type="match status" value="1"/>
</dbReference>
<reference evidence="3" key="1">
    <citation type="submission" date="2022-04" db="EMBL/GenBank/DDBJ databases">
        <title>Alcanivorax sp. CY1518 draft genome sequence.</title>
        <authorList>
            <person name="Zhao G."/>
            <person name="An M."/>
        </authorList>
    </citation>
    <scope>NUCLEOTIDE SEQUENCE</scope>
    <source>
        <strain evidence="3">CY1518</strain>
    </source>
</reference>
<protein>
    <submittedName>
        <fullName evidence="3">Alpha/beta hydrolase</fullName>
    </submittedName>
</protein>
<evidence type="ECO:0000313" key="4">
    <source>
        <dbReference type="Proteomes" id="UP001165524"/>
    </source>
</evidence>
<dbReference type="InterPro" id="IPR029058">
    <property type="entry name" value="AB_hydrolase_fold"/>
</dbReference>
<dbReference type="Gene3D" id="3.40.50.1820">
    <property type="entry name" value="alpha/beta hydrolase"/>
    <property type="match status" value="1"/>
</dbReference>
<name>A0ABT0E911_9GAMM</name>
<dbReference type="InterPro" id="IPR000639">
    <property type="entry name" value="Epox_hydrolase-like"/>
</dbReference>
<dbReference type="SUPFAM" id="SSF53474">
    <property type="entry name" value="alpha/beta-Hydrolases"/>
    <property type="match status" value="1"/>
</dbReference>
<dbReference type="Pfam" id="PF00561">
    <property type="entry name" value="Abhydrolase_1"/>
    <property type="match status" value="1"/>
</dbReference>
<evidence type="ECO:0000259" key="2">
    <source>
        <dbReference type="Pfam" id="PF00561"/>
    </source>
</evidence>
<feature type="domain" description="AB hydrolase-1" evidence="2">
    <location>
        <begin position="24"/>
        <end position="275"/>
    </location>
</feature>
<dbReference type="PRINTS" id="PR00412">
    <property type="entry name" value="EPOXHYDRLASE"/>
</dbReference>
<dbReference type="Proteomes" id="UP001165524">
    <property type="component" value="Unassembled WGS sequence"/>
</dbReference>
<keyword evidence="1 3" id="KW-0378">Hydrolase</keyword>
<accession>A0ABT0E911</accession>
<comment type="caution">
    <text evidence="3">The sequence shown here is derived from an EMBL/GenBank/DDBJ whole genome shotgun (WGS) entry which is preliminary data.</text>
</comment>
<evidence type="ECO:0000313" key="3">
    <source>
        <dbReference type="EMBL" id="MCK0538315.1"/>
    </source>
</evidence>
<dbReference type="RefSeq" id="WP_246952822.1">
    <property type="nucleotide sequence ID" value="NZ_JALKII010000007.1"/>
</dbReference>